<keyword evidence="1 2" id="KW-0344">Guanine-nucleotide releasing factor</keyword>
<gene>
    <name evidence="6" type="ORF">B0T22DRAFT_385100</name>
</gene>
<dbReference type="PANTHER" id="PTHR23113:SF348">
    <property type="entry name" value="GUANYL-NUCLEOTIDE EXCHANGE FACTOR RASGEF, PUTATIVE (AFU_ORTHOLOGUE AFUA_1G04700)-RELATED"/>
    <property type="match status" value="1"/>
</dbReference>
<feature type="domain" description="N-terminal Ras-GEF" evidence="5">
    <location>
        <begin position="477"/>
        <end position="603"/>
    </location>
</feature>
<evidence type="ECO:0000256" key="3">
    <source>
        <dbReference type="SAM" id="MobiDB-lite"/>
    </source>
</evidence>
<accession>A0AAE1C965</accession>
<name>A0AAE1C965_9PEZI</name>
<dbReference type="InterPro" id="IPR001895">
    <property type="entry name" value="RASGEF_cat_dom"/>
</dbReference>
<organism evidence="6 7">
    <name type="scientific">Podospora appendiculata</name>
    <dbReference type="NCBI Taxonomy" id="314037"/>
    <lineage>
        <taxon>Eukaryota</taxon>
        <taxon>Fungi</taxon>
        <taxon>Dikarya</taxon>
        <taxon>Ascomycota</taxon>
        <taxon>Pezizomycotina</taxon>
        <taxon>Sordariomycetes</taxon>
        <taxon>Sordariomycetidae</taxon>
        <taxon>Sordariales</taxon>
        <taxon>Podosporaceae</taxon>
        <taxon>Podospora</taxon>
    </lineage>
</organism>
<feature type="region of interest" description="Disordered" evidence="3">
    <location>
        <begin position="120"/>
        <end position="156"/>
    </location>
</feature>
<feature type="compositionally biased region" description="Polar residues" evidence="3">
    <location>
        <begin position="409"/>
        <end position="433"/>
    </location>
</feature>
<dbReference type="AlphaFoldDB" id="A0AAE1C965"/>
<dbReference type="InterPro" id="IPR008937">
    <property type="entry name" value="Ras-like_GEF"/>
</dbReference>
<dbReference type="SMART" id="SM00147">
    <property type="entry name" value="RasGEF"/>
    <property type="match status" value="1"/>
</dbReference>
<reference evidence="6" key="2">
    <citation type="submission" date="2023-06" db="EMBL/GenBank/DDBJ databases">
        <authorList>
            <consortium name="Lawrence Berkeley National Laboratory"/>
            <person name="Haridas S."/>
            <person name="Hensen N."/>
            <person name="Bonometti L."/>
            <person name="Westerberg I."/>
            <person name="Brannstrom I.O."/>
            <person name="Guillou S."/>
            <person name="Cros-Aarteil S."/>
            <person name="Calhoun S."/>
            <person name="Kuo A."/>
            <person name="Mondo S."/>
            <person name="Pangilinan J."/>
            <person name="Riley R."/>
            <person name="Labutti K."/>
            <person name="Andreopoulos B."/>
            <person name="Lipzen A."/>
            <person name="Chen C."/>
            <person name="Yanf M."/>
            <person name="Daum C."/>
            <person name="Ng V."/>
            <person name="Clum A."/>
            <person name="Steindorff A."/>
            <person name="Ohm R."/>
            <person name="Martin F."/>
            <person name="Silar P."/>
            <person name="Natvig D."/>
            <person name="Lalanne C."/>
            <person name="Gautier V."/>
            <person name="Ament-Velasquez S.L."/>
            <person name="Kruys A."/>
            <person name="Hutchinson M.I."/>
            <person name="Powell A.J."/>
            <person name="Barry K."/>
            <person name="Miller A.N."/>
            <person name="Grigoriev I.V."/>
            <person name="Debuchy R."/>
            <person name="Gladieux P."/>
            <person name="Thoren M.H."/>
            <person name="Johannesson H."/>
        </authorList>
    </citation>
    <scope>NUCLEOTIDE SEQUENCE</scope>
    <source>
        <strain evidence="6">CBS 314.62</strain>
    </source>
</reference>
<dbReference type="InterPro" id="IPR000651">
    <property type="entry name" value="Ras-like_Gua-exchang_fac_N"/>
</dbReference>
<feature type="compositionally biased region" description="Basic and acidic residues" evidence="3">
    <location>
        <begin position="631"/>
        <end position="641"/>
    </location>
</feature>
<protein>
    <submittedName>
        <fullName evidence="6">Ras guanine nucleotide exchange factor domain-containing protein</fullName>
    </submittedName>
</protein>
<dbReference type="InterPro" id="IPR036964">
    <property type="entry name" value="RASGEF_cat_dom_sf"/>
</dbReference>
<dbReference type="PROSITE" id="PS50009">
    <property type="entry name" value="RASGEF_CAT"/>
    <property type="match status" value="1"/>
</dbReference>
<dbReference type="InterPro" id="IPR023578">
    <property type="entry name" value="Ras_GEF_dom_sf"/>
</dbReference>
<dbReference type="PROSITE" id="PS50212">
    <property type="entry name" value="RASGEF_NTER"/>
    <property type="match status" value="1"/>
</dbReference>
<feature type="compositionally biased region" description="Basic and acidic residues" evidence="3">
    <location>
        <begin position="8"/>
        <end position="25"/>
    </location>
</feature>
<feature type="domain" description="Ras-GEF" evidence="4">
    <location>
        <begin position="718"/>
        <end position="956"/>
    </location>
</feature>
<dbReference type="Pfam" id="PF00618">
    <property type="entry name" value="RasGEF_N"/>
    <property type="match status" value="1"/>
</dbReference>
<dbReference type="GO" id="GO:0007265">
    <property type="term" value="P:Ras protein signal transduction"/>
    <property type="evidence" value="ECO:0007669"/>
    <property type="project" value="TreeGrafter"/>
</dbReference>
<dbReference type="CDD" id="cd00882">
    <property type="entry name" value="Ras_like_GTPase"/>
    <property type="match status" value="1"/>
</dbReference>
<dbReference type="GO" id="GO:0005886">
    <property type="term" value="C:plasma membrane"/>
    <property type="evidence" value="ECO:0007669"/>
    <property type="project" value="TreeGrafter"/>
</dbReference>
<dbReference type="GO" id="GO:0005085">
    <property type="term" value="F:guanyl-nucleotide exchange factor activity"/>
    <property type="evidence" value="ECO:0007669"/>
    <property type="project" value="UniProtKB-KW"/>
</dbReference>
<dbReference type="Gene3D" id="1.20.870.10">
    <property type="entry name" value="Son of sevenless (SoS) protein Chain: S domain 1"/>
    <property type="match status" value="1"/>
</dbReference>
<dbReference type="CDD" id="cd06224">
    <property type="entry name" value="REM"/>
    <property type="match status" value="1"/>
</dbReference>
<evidence type="ECO:0000259" key="5">
    <source>
        <dbReference type="PROSITE" id="PS50212"/>
    </source>
</evidence>
<dbReference type="SUPFAM" id="SSF52540">
    <property type="entry name" value="P-loop containing nucleoside triphosphate hydrolases"/>
    <property type="match status" value="1"/>
</dbReference>
<evidence type="ECO:0000313" key="6">
    <source>
        <dbReference type="EMBL" id="KAK3683800.1"/>
    </source>
</evidence>
<dbReference type="Proteomes" id="UP001270362">
    <property type="component" value="Unassembled WGS sequence"/>
</dbReference>
<feature type="region of interest" description="Disordered" evidence="3">
    <location>
        <begin position="347"/>
        <end position="436"/>
    </location>
</feature>
<reference evidence="6" key="1">
    <citation type="journal article" date="2023" name="Mol. Phylogenet. Evol.">
        <title>Genome-scale phylogeny and comparative genomics of the fungal order Sordariales.</title>
        <authorList>
            <person name="Hensen N."/>
            <person name="Bonometti L."/>
            <person name="Westerberg I."/>
            <person name="Brannstrom I.O."/>
            <person name="Guillou S."/>
            <person name="Cros-Aarteil S."/>
            <person name="Calhoun S."/>
            <person name="Haridas S."/>
            <person name="Kuo A."/>
            <person name="Mondo S."/>
            <person name="Pangilinan J."/>
            <person name="Riley R."/>
            <person name="LaButti K."/>
            <person name="Andreopoulos B."/>
            <person name="Lipzen A."/>
            <person name="Chen C."/>
            <person name="Yan M."/>
            <person name="Daum C."/>
            <person name="Ng V."/>
            <person name="Clum A."/>
            <person name="Steindorff A."/>
            <person name="Ohm R.A."/>
            <person name="Martin F."/>
            <person name="Silar P."/>
            <person name="Natvig D.O."/>
            <person name="Lalanne C."/>
            <person name="Gautier V."/>
            <person name="Ament-Velasquez S.L."/>
            <person name="Kruys A."/>
            <person name="Hutchinson M.I."/>
            <person name="Powell A.J."/>
            <person name="Barry K."/>
            <person name="Miller A.N."/>
            <person name="Grigoriev I.V."/>
            <person name="Debuchy R."/>
            <person name="Gladieux P."/>
            <person name="Hiltunen Thoren M."/>
            <person name="Johannesson H."/>
        </authorList>
    </citation>
    <scope>NUCLEOTIDE SEQUENCE</scope>
    <source>
        <strain evidence="6">CBS 314.62</strain>
    </source>
</reference>
<keyword evidence="7" id="KW-1185">Reference proteome</keyword>
<evidence type="ECO:0000313" key="7">
    <source>
        <dbReference type="Proteomes" id="UP001270362"/>
    </source>
</evidence>
<dbReference type="InterPro" id="IPR027417">
    <property type="entry name" value="P-loop_NTPase"/>
</dbReference>
<feature type="compositionally biased region" description="Polar residues" evidence="3">
    <location>
        <begin position="663"/>
        <end position="672"/>
    </location>
</feature>
<dbReference type="Gene3D" id="3.40.50.300">
    <property type="entry name" value="P-loop containing nucleotide triphosphate hydrolases"/>
    <property type="match status" value="1"/>
</dbReference>
<feature type="compositionally biased region" description="Polar residues" evidence="3">
    <location>
        <begin position="950"/>
        <end position="962"/>
    </location>
</feature>
<comment type="caution">
    <text evidence="6">The sequence shown here is derived from an EMBL/GenBank/DDBJ whole genome shotgun (WGS) entry which is preliminary data.</text>
</comment>
<evidence type="ECO:0000259" key="4">
    <source>
        <dbReference type="PROSITE" id="PS50009"/>
    </source>
</evidence>
<dbReference type="Gene3D" id="1.10.840.10">
    <property type="entry name" value="Ras guanine-nucleotide exchange factors catalytic domain"/>
    <property type="match status" value="1"/>
</dbReference>
<sequence length="973" mass="108019">MRVQTHQRVADRERERGRDRDRQHDNGGGGSSSSPSPKPGSKGLQIQLTSSPHRARPGSAFRPGGGPASAPPAPSVVVSEGTFLLVDDPPAANARDSFSSIVDDPFFLRYDFLTVAPAPAPALSSSTGGPPRHDPQQLWLPPRKESLSDKNPTPWFERSNTTMEAINLAVIGADGVGKSSFIQRAMRLPQPPGMNVTALREDIDGTPYLITLVELDLEAFTLDPGQSIQWPKQINGHMVPRMDAAMILYDVGNAESILNIPPTMTALANSSLPAALVATKCDAPESLRRLDTADVASKFPSSVINFKTSANIPGSARECLHSMLRAAVATRRGSDKSEGGFIARRRAASTANLDAPPDTINGRPISQNSKHSRASSDFSLLRGFPPPANEGYHRGPPSRSPRLEYQIHAPNNNQNINSDGSEDSPSQTVSSMLRTPGIRLDGRAESFLDIEESDAESYRYSDDIPILQRNDDNFLERPARVAGVTFDELVDRLIAPRMTRADHNFADIFLCLHRKFAAPSELLSAILARRDRVKNDRTAQFLTKTEAQMRIIEVVAKWLSLYPGDFARPATKRNLEGLIRQLSAEDAFSAAAQQMRTHLEQKVVEDDDTGWAKSDDIEEGTAGIASQSYNRGKDATGRRQGELASSMSSLQLEEPSMPDQRRPSQGSEQSGLDTHIGPTLARFQFHSFEDYEREAATMEPRGTLPLNKIRYHCFMDIDPDGIAEEITRIDWVMFSSIRIRDMVRHVSLPSDQKDRCRSLHNVDRMVAHFNHVAKWVANMVLIRDKAKHRAPCLEKFMWVALKLRQLNNYNGLAAVLAGINGTAVHRLVQTRALVSAEVQKRFARLVLLMGTQKSHFAYRLAWENSPLPRIPFMPLHRRDLVSAEEGSRTFVGSNGDRINWKKYEVLGEVLLPIMKSQGQPYPDLKRHELSRELILDCRIATDEEDIYQRSLQVEPSTGSAAESSKKKFPWLAK</sequence>
<feature type="region of interest" description="Disordered" evidence="3">
    <location>
        <begin position="950"/>
        <end position="973"/>
    </location>
</feature>
<feature type="region of interest" description="Disordered" evidence="3">
    <location>
        <begin position="1"/>
        <end position="74"/>
    </location>
</feature>
<dbReference type="PANTHER" id="PTHR23113">
    <property type="entry name" value="GUANINE NUCLEOTIDE EXCHANGE FACTOR"/>
    <property type="match status" value="1"/>
</dbReference>
<proteinExistence type="predicted"/>
<feature type="region of interest" description="Disordered" evidence="3">
    <location>
        <begin position="601"/>
        <end position="676"/>
    </location>
</feature>
<dbReference type="Pfam" id="PF00617">
    <property type="entry name" value="RasGEF"/>
    <property type="match status" value="1"/>
</dbReference>
<evidence type="ECO:0000256" key="1">
    <source>
        <dbReference type="ARBA" id="ARBA00022658"/>
    </source>
</evidence>
<feature type="compositionally biased region" description="Low complexity" evidence="3">
    <location>
        <begin position="32"/>
        <end position="43"/>
    </location>
</feature>
<dbReference type="EMBL" id="JAULSO010000004">
    <property type="protein sequence ID" value="KAK3683800.1"/>
    <property type="molecule type" value="Genomic_DNA"/>
</dbReference>
<dbReference type="SUPFAM" id="SSF48366">
    <property type="entry name" value="Ras GEF"/>
    <property type="match status" value="1"/>
</dbReference>
<evidence type="ECO:0000256" key="2">
    <source>
        <dbReference type="PROSITE-ProRule" id="PRU00168"/>
    </source>
</evidence>